<protein>
    <submittedName>
        <fullName evidence="1">Amidase signature domain-containing protein</fullName>
    </submittedName>
</protein>
<proteinExistence type="predicted"/>
<comment type="caution">
    <text evidence="1">The sequence shown here is derived from an EMBL/GenBank/DDBJ whole genome shotgun (WGS) entry which is preliminary data.</text>
</comment>
<reference evidence="1 2" key="1">
    <citation type="journal article" date="2021" name="Nat. Commun.">
        <title>Genetic determinants of endophytism in the Arabidopsis root mycobiome.</title>
        <authorList>
            <person name="Mesny F."/>
            <person name="Miyauchi S."/>
            <person name="Thiergart T."/>
            <person name="Pickel B."/>
            <person name="Atanasova L."/>
            <person name="Karlsson M."/>
            <person name="Huettel B."/>
            <person name="Barry K.W."/>
            <person name="Haridas S."/>
            <person name="Chen C."/>
            <person name="Bauer D."/>
            <person name="Andreopoulos W."/>
            <person name="Pangilinan J."/>
            <person name="LaButti K."/>
            <person name="Riley R."/>
            <person name="Lipzen A."/>
            <person name="Clum A."/>
            <person name="Drula E."/>
            <person name="Henrissat B."/>
            <person name="Kohler A."/>
            <person name="Grigoriev I.V."/>
            <person name="Martin F.M."/>
            <person name="Hacquard S."/>
        </authorList>
    </citation>
    <scope>NUCLEOTIDE SEQUENCE [LARGE SCALE GENOMIC DNA]</scope>
    <source>
        <strain evidence="1 2">MPI-SDFR-AT-0079</strain>
    </source>
</reference>
<gene>
    <name evidence="1" type="ORF">F5144DRAFT_624101</name>
</gene>
<dbReference type="Proteomes" id="UP000724584">
    <property type="component" value="Unassembled WGS sequence"/>
</dbReference>
<evidence type="ECO:0000313" key="1">
    <source>
        <dbReference type="EMBL" id="KAH6617363.1"/>
    </source>
</evidence>
<evidence type="ECO:0000313" key="2">
    <source>
        <dbReference type="Proteomes" id="UP000724584"/>
    </source>
</evidence>
<organism evidence="1 2">
    <name type="scientific">Chaetomium tenue</name>
    <dbReference type="NCBI Taxonomy" id="1854479"/>
    <lineage>
        <taxon>Eukaryota</taxon>
        <taxon>Fungi</taxon>
        <taxon>Dikarya</taxon>
        <taxon>Ascomycota</taxon>
        <taxon>Pezizomycotina</taxon>
        <taxon>Sordariomycetes</taxon>
        <taxon>Sordariomycetidae</taxon>
        <taxon>Sordariales</taxon>
        <taxon>Chaetomiaceae</taxon>
        <taxon>Chaetomium</taxon>
    </lineage>
</organism>
<keyword evidence="2" id="KW-1185">Reference proteome</keyword>
<name>A0ACB7NX92_9PEZI</name>
<sequence>MSITKINVVVDLGGISYHVGTRVEWALPVGYNTGSNIIPAVAFSARGLVWTVDGLRSVLAAFDRADDVFQPAFAKGALLIVRSDGFDTSTPTVDESFNQFIREKSSALLFVAAQVNDLPDGPYFVRGHGLHRAWRLYPDDNLAFTLALSPSFEDNEDPKWEPLKAAAYSGLCPVVAVPSRLYYPPSKEKPLNGLRITVKDNYHLAGVHTTMGSRSYTKLYGPQTQTSEFVKHLVHQGAVILGKTKLGGYAGSEVPPEKCIDYFPPWNPRGDGYQGPSGSSSGAGASVASYPWVDVALGTDTTGSIRMPAASYGLWGLPTTQSRFPREGIMPSVPAFDTIGLLARSPHTLRKIIQFDPASTSDRRLGDKGPSATVFNKTCKRPANIIVPTEWFPMKNKAQQKMVSQFLGTVEQTLGCNVLRLSFEDLWSETGPGHLTSKTLQMYLSRTKSTYGPNYYDGYHTYNKFRDDFQEKFGYPPYASPFMTRRWGLATNIIQEHRDQCLDDLGVYYDWVLDNILKPDTEYNFVLLPLGRPGANYRDIVPESGSEFFASLDDPGDFCTVFSLPQLVIPIGQNPYHSRVSGRTEYAPIVASLAGPQGSDEALLELAVEALSAAHWPLEVLTGRTAFEPAEDNDRHVAPSRDQEVVGAL</sequence>
<accession>A0ACB7NX92</accession>
<dbReference type="EMBL" id="JAGIZQ010000007">
    <property type="protein sequence ID" value="KAH6617363.1"/>
    <property type="molecule type" value="Genomic_DNA"/>
</dbReference>